<evidence type="ECO:0000259" key="8">
    <source>
        <dbReference type="PROSITE" id="PS50109"/>
    </source>
</evidence>
<accession>A0AAE4EZH1</accession>
<dbReference type="PRINTS" id="PR00344">
    <property type="entry name" value="BCTRLSENSOR"/>
</dbReference>
<keyword evidence="6 9" id="KW-0067">ATP-binding</keyword>
<evidence type="ECO:0000256" key="1">
    <source>
        <dbReference type="ARBA" id="ARBA00000085"/>
    </source>
</evidence>
<dbReference type="SMART" id="SM00387">
    <property type="entry name" value="HATPase_c"/>
    <property type="match status" value="1"/>
</dbReference>
<feature type="transmembrane region" description="Helical" evidence="7">
    <location>
        <begin position="61"/>
        <end position="80"/>
    </location>
</feature>
<gene>
    <name evidence="9" type="ORF">NDI54_13175</name>
</gene>
<dbReference type="SUPFAM" id="SSF55874">
    <property type="entry name" value="ATPase domain of HSP90 chaperone/DNA topoisomerase II/histidine kinase"/>
    <property type="match status" value="1"/>
</dbReference>
<dbReference type="Gene3D" id="3.30.565.10">
    <property type="entry name" value="Histidine kinase-like ATPase, C-terminal domain"/>
    <property type="match status" value="1"/>
</dbReference>
<organism evidence="9 10">
    <name type="scientific">Haloarcula terrestris</name>
    <dbReference type="NCBI Taxonomy" id="2950533"/>
    <lineage>
        <taxon>Archaea</taxon>
        <taxon>Methanobacteriati</taxon>
        <taxon>Methanobacteriota</taxon>
        <taxon>Stenosarchaea group</taxon>
        <taxon>Halobacteria</taxon>
        <taxon>Halobacteriales</taxon>
        <taxon>Haloarculaceae</taxon>
        <taxon>Haloarcula</taxon>
    </lineage>
</organism>
<dbReference type="AlphaFoldDB" id="A0AAE4EZH1"/>
<dbReference type="InterPro" id="IPR031621">
    <property type="entry name" value="HisKA_7TM"/>
</dbReference>
<dbReference type="InterPro" id="IPR035965">
    <property type="entry name" value="PAS-like_dom_sf"/>
</dbReference>
<dbReference type="EC" id="2.7.13.3" evidence="2"/>
<comment type="caution">
    <text evidence="9">The sequence shown here is derived from an EMBL/GenBank/DDBJ whole genome shotgun (WGS) entry which is preliminary data.</text>
</comment>
<dbReference type="InterPro" id="IPR036890">
    <property type="entry name" value="HATPase_C_sf"/>
</dbReference>
<name>A0AAE4EZH1_9EURY</name>
<dbReference type="Pfam" id="PF08448">
    <property type="entry name" value="PAS_4"/>
    <property type="match status" value="1"/>
</dbReference>
<dbReference type="InterPro" id="IPR000014">
    <property type="entry name" value="PAS"/>
</dbReference>
<keyword evidence="5" id="KW-0418">Kinase</keyword>
<keyword evidence="7" id="KW-0812">Transmembrane</keyword>
<dbReference type="InterPro" id="IPR013656">
    <property type="entry name" value="PAS_4"/>
</dbReference>
<protein>
    <recommendedName>
        <fullName evidence="2">histidine kinase</fullName>
        <ecNumber evidence="2">2.7.13.3</ecNumber>
    </recommendedName>
</protein>
<sequence length="549" mass="60214">MVLVATVGVGVTGALLAWRERPKPGADPLVLFLVGQCWWSVTLIFRINAVSLQSKVFWVDVSWIGVALIPVAWLLFALEYAGYQEYTTRRYILLYSIVPAITAFFGLTSQHHQLLYTSSVIIQENGVATLTRTPGIWFWVIAIYTYLLGFLGALPLLQLVTSRVNTFRGQSLSLLVGLLAPWATNVLFLLDLLPTAGVDPTPIAFAFSGVAYLGALTRFQLFGATPTPIRHARDSLFKRMQQGAVVLDTHGHIVDINDQATTILQTPPDEALGQPLKQVSPDLSALGRTARTGQTIFNPSGTSKSYDVSESLLTDIHDRTIGQVITLHDVSDLLRDQQRLEVLHRIFRHNIRTNVQVILGNTEYLATHNSTAKAETLKKHALEIQELSDQVRAVIDIFEQGREDREPLNLNSILREHVASIRAEYPEVTVEYTHGPDGIAVDSLFNVVCSNIIQNAAQHNTSPNPRVAITVEQDGESVLIRVRDNGPGIDQNELALIEQGTETPLEHGSGFGLALAAWGTDIAGGTVDFESTDSTGTVVTLRAPILSHD</sequence>
<dbReference type="InterPro" id="IPR005467">
    <property type="entry name" value="His_kinase_dom"/>
</dbReference>
<feature type="transmembrane region" description="Helical" evidence="7">
    <location>
        <begin position="202"/>
        <end position="221"/>
    </location>
</feature>
<dbReference type="InterPro" id="IPR004358">
    <property type="entry name" value="Sig_transdc_His_kin-like_C"/>
</dbReference>
<dbReference type="PANTHER" id="PTHR44936">
    <property type="entry name" value="SENSOR PROTEIN CREC"/>
    <property type="match status" value="1"/>
</dbReference>
<reference evidence="9 10" key="1">
    <citation type="submission" date="2022-06" db="EMBL/GenBank/DDBJ databases">
        <title>Haloarcula sp. a new haloarchaeum isolate from saline soil.</title>
        <authorList>
            <person name="Strakova D."/>
            <person name="Galisteo C."/>
            <person name="Sanchez-Porro C."/>
            <person name="Ventosa A."/>
        </authorList>
    </citation>
    <scope>NUCLEOTIDE SEQUENCE [LARGE SCALE GENOMIC DNA]</scope>
    <source>
        <strain evidence="9 10">S1AR25-5A</strain>
    </source>
</reference>
<dbReference type="SUPFAM" id="SSF55785">
    <property type="entry name" value="PYP-like sensor domain (PAS domain)"/>
    <property type="match status" value="1"/>
</dbReference>
<dbReference type="GO" id="GO:0004673">
    <property type="term" value="F:protein histidine kinase activity"/>
    <property type="evidence" value="ECO:0007669"/>
    <property type="project" value="UniProtKB-EC"/>
</dbReference>
<keyword evidence="7" id="KW-0472">Membrane</keyword>
<dbReference type="PROSITE" id="PS50109">
    <property type="entry name" value="HIS_KIN"/>
    <property type="match status" value="1"/>
</dbReference>
<dbReference type="SMART" id="SM00091">
    <property type="entry name" value="PAS"/>
    <property type="match status" value="1"/>
</dbReference>
<dbReference type="CDD" id="cd00130">
    <property type="entry name" value="PAS"/>
    <property type="match status" value="1"/>
</dbReference>
<dbReference type="Pfam" id="PF02518">
    <property type="entry name" value="HATPase_c"/>
    <property type="match status" value="1"/>
</dbReference>
<evidence type="ECO:0000256" key="6">
    <source>
        <dbReference type="ARBA" id="ARBA00022840"/>
    </source>
</evidence>
<keyword evidence="3" id="KW-0808">Transferase</keyword>
<dbReference type="Proteomes" id="UP001253439">
    <property type="component" value="Unassembled WGS sequence"/>
</dbReference>
<dbReference type="Pfam" id="PF16927">
    <property type="entry name" value="HisKA_7TM"/>
    <property type="match status" value="1"/>
</dbReference>
<evidence type="ECO:0000256" key="3">
    <source>
        <dbReference type="ARBA" id="ARBA00022679"/>
    </source>
</evidence>
<dbReference type="PANTHER" id="PTHR44936:SF10">
    <property type="entry name" value="SENSOR PROTEIN RSTB"/>
    <property type="match status" value="1"/>
</dbReference>
<dbReference type="Gene3D" id="3.30.450.20">
    <property type="entry name" value="PAS domain"/>
    <property type="match status" value="1"/>
</dbReference>
<evidence type="ECO:0000256" key="2">
    <source>
        <dbReference type="ARBA" id="ARBA00012438"/>
    </source>
</evidence>
<dbReference type="GO" id="GO:0005524">
    <property type="term" value="F:ATP binding"/>
    <property type="evidence" value="ECO:0007669"/>
    <property type="project" value="UniProtKB-KW"/>
</dbReference>
<comment type="catalytic activity">
    <reaction evidence="1">
        <text>ATP + protein L-histidine = ADP + protein N-phospho-L-histidine.</text>
        <dbReference type="EC" id="2.7.13.3"/>
    </reaction>
</comment>
<evidence type="ECO:0000313" key="9">
    <source>
        <dbReference type="EMBL" id="MDS0222299.1"/>
    </source>
</evidence>
<dbReference type="InterPro" id="IPR003594">
    <property type="entry name" value="HATPase_dom"/>
</dbReference>
<dbReference type="EMBL" id="JAMQOM010000005">
    <property type="protein sequence ID" value="MDS0222299.1"/>
    <property type="molecule type" value="Genomic_DNA"/>
</dbReference>
<keyword evidence="4" id="KW-0547">Nucleotide-binding</keyword>
<feature type="domain" description="Histidine kinase" evidence="8">
    <location>
        <begin position="346"/>
        <end position="547"/>
    </location>
</feature>
<dbReference type="InterPro" id="IPR050980">
    <property type="entry name" value="2C_sensor_his_kinase"/>
</dbReference>
<proteinExistence type="predicted"/>
<feature type="transmembrane region" description="Helical" evidence="7">
    <location>
        <begin position="172"/>
        <end position="190"/>
    </location>
</feature>
<evidence type="ECO:0000256" key="5">
    <source>
        <dbReference type="ARBA" id="ARBA00022777"/>
    </source>
</evidence>
<evidence type="ECO:0000256" key="7">
    <source>
        <dbReference type="SAM" id="Phobius"/>
    </source>
</evidence>
<evidence type="ECO:0000313" key="10">
    <source>
        <dbReference type="Proteomes" id="UP001253439"/>
    </source>
</evidence>
<feature type="transmembrane region" description="Helical" evidence="7">
    <location>
        <begin position="92"/>
        <end position="109"/>
    </location>
</feature>
<evidence type="ECO:0000256" key="4">
    <source>
        <dbReference type="ARBA" id="ARBA00022741"/>
    </source>
</evidence>
<keyword evidence="10" id="KW-1185">Reference proteome</keyword>
<dbReference type="RefSeq" id="WP_310896917.1">
    <property type="nucleotide sequence ID" value="NZ_JAMQOM010000005.1"/>
</dbReference>
<keyword evidence="7" id="KW-1133">Transmembrane helix</keyword>
<feature type="transmembrane region" description="Helical" evidence="7">
    <location>
        <begin position="136"/>
        <end position="160"/>
    </location>
</feature>